<gene>
    <name evidence="1" type="ORF">HPB49_015109</name>
</gene>
<dbReference type="EMBL" id="CM023479">
    <property type="protein sequence ID" value="KAH7974415.1"/>
    <property type="molecule type" value="Genomic_DNA"/>
</dbReference>
<organism evidence="1 2">
    <name type="scientific">Dermacentor silvarum</name>
    <name type="common">Tick</name>
    <dbReference type="NCBI Taxonomy" id="543639"/>
    <lineage>
        <taxon>Eukaryota</taxon>
        <taxon>Metazoa</taxon>
        <taxon>Ecdysozoa</taxon>
        <taxon>Arthropoda</taxon>
        <taxon>Chelicerata</taxon>
        <taxon>Arachnida</taxon>
        <taxon>Acari</taxon>
        <taxon>Parasitiformes</taxon>
        <taxon>Ixodida</taxon>
        <taxon>Ixodoidea</taxon>
        <taxon>Ixodidae</taxon>
        <taxon>Rhipicephalinae</taxon>
        <taxon>Dermacentor</taxon>
    </lineage>
</organism>
<evidence type="ECO:0000313" key="2">
    <source>
        <dbReference type="Proteomes" id="UP000821865"/>
    </source>
</evidence>
<name>A0ACB8DPY6_DERSI</name>
<keyword evidence="2" id="KW-1185">Reference proteome</keyword>
<reference evidence="1" key="1">
    <citation type="submission" date="2020-05" db="EMBL/GenBank/DDBJ databases">
        <title>Large-scale comparative analyses of tick genomes elucidate their genetic diversity and vector capacities.</title>
        <authorList>
            <person name="Jia N."/>
            <person name="Wang J."/>
            <person name="Shi W."/>
            <person name="Du L."/>
            <person name="Sun Y."/>
            <person name="Zhan W."/>
            <person name="Jiang J."/>
            <person name="Wang Q."/>
            <person name="Zhang B."/>
            <person name="Ji P."/>
            <person name="Sakyi L.B."/>
            <person name="Cui X."/>
            <person name="Yuan T."/>
            <person name="Jiang B."/>
            <person name="Yang W."/>
            <person name="Lam T.T.-Y."/>
            <person name="Chang Q."/>
            <person name="Ding S."/>
            <person name="Wang X."/>
            <person name="Zhu J."/>
            <person name="Ruan X."/>
            <person name="Zhao L."/>
            <person name="Wei J."/>
            <person name="Que T."/>
            <person name="Du C."/>
            <person name="Cheng J."/>
            <person name="Dai P."/>
            <person name="Han X."/>
            <person name="Huang E."/>
            <person name="Gao Y."/>
            <person name="Liu J."/>
            <person name="Shao H."/>
            <person name="Ye R."/>
            <person name="Li L."/>
            <person name="Wei W."/>
            <person name="Wang X."/>
            <person name="Wang C."/>
            <person name="Yang T."/>
            <person name="Huo Q."/>
            <person name="Li W."/>
            <person name="Guo W."/>
            <person name="Chen H."/>
            <person name="Zhou L."/>
            <person name="Ni X."/>
            <person name="Tian J."/>
            <person name="Zhou Y."/>
            <person name="Sheng Y."/>
            <person name="Liu T."/>
            <person name="Pan Y."/>
            <person name="Xia L."/>
            <person name="Li J."/>
            <person name="Zhao F."/>
            <person name="Cao W."/>
        </authorList>
    </citation>
    <scope>NUCLEOTIDE SEQUENCE</scope>
    <source>
        <strain evidence="1">Dsil-2018</strain>
    </source>
</reference>
<comment type="caution">
    <text evidence="1">The sequence shown here is derived from an EMBL/GenBank/DDBJ whole genome shotgun (WGS) entry which is preliminary data.</text>
</comment>
<evidence type="ECO:0000313" key="1">
    <source>
        <dbReference type="EMBL" id="KAH7974415.1"/>
    </source>
</evidence>
<protein>
    <submittedName>
        <fullName evidence="1">Uncharacterized protein</fullName>
    </submittedName>
</protein>
<sequence>MPPLRSTKKSNLKAWLDFLLDTPLYRYYRFSVDCAKLDAIPNHNEQEEGEQEEEIKTATQVDDPYDPAQCAKAMHAVSQTVLYNNAVGVDAGGAFLEVPDEGQVPISLLYDEHAEELVFPQIYLGQRRKITSAHATPFAKASSETADRMVIATVCVRPASSKRDVEDVMNDLV</sequence>
<accession>A0ACB8DPY6</accession>
<dbReference type="Proteomes" id="UP000821865">
    <property type="component" value="Chromosome 10"/>
</dbReference>
<proteinExistence type="predicted"/>